<dbReference type="OrthoDB" id="5531390at2"/>
<dbReference type="Proteomes" id="UP000238823">
    <property type="component" value="Unassembled WGS sequence"/>
</dbReference>
<reference evidence="2 3" key="1">
    <citation type="submission" date="2018-03" db="EMBL/GenBank/DDBJ databases">
        <title>Draft Genome Sequences of the Obligatory Marine Myxobacteria Enhygromyxa salina SWB007.</title>
        <authorList>
            <person name="Poehlein A."/>
            <person name="Moghaddam J.A."/>
            <person name="Harms H."/>
            <person name="Alanjari M."/>
            <person name="Koenig G.M."/>
            <person name="Daniel R."/>
            <person name="Schaeberle T.F."/>
        </authorList>
    </citation>
    <scope>NUCLEOTIDE SEQUENCE [LARGE SCALE GENOMIC DNA]</scope>
    <source>
        <strain evidence="2 3">SWB007</strain>
    </source>
</reference>
<organism evidence="2 3">
    <name type="scientific">Enhygromyxa salina</name>
    <dbReference type="NCBI Taxonomy" id="215803"/>
    <lineage>
        <taxon>Bacteria</taxon>
        <taxon>Pseudomonadati</taxon>
        <taxon>Myxococcota</taxon>
        <taxon>Polyangia</taxon>
        <taxon>Nannocystales</taxon>
        <taxon>Nannocystaceae</taxon>
        <taxon>Enhygromyxa</taxon>
    </lineage>
</organism>
<evidence type="ECO:0000313" key="2">
    <source>
        <dbReference type="EMBL" id="PRQ00428.1"/>
    </source>
</evidence>
<feature type="region of interest" description="Disordered" evidence="1">
    <location>
        <begin position="1"/>
        <end position="72"/>
    </location>
</feature>
<feature type="compositionally biased region" description="Polar residues" evidence="1">
    <location>
        <begin position="57"/>
        <end position="72"/>
    </location>
</feature>
<protein>
    <submittedName>
        <fullName evidence="2">Uncharacterized protein</fullName>
    </submittedName>
</protein>
<gene>
    <name evidence="2" type="ORF">ENSA7_59220</name>
</gene>
<dbReference type="EMBL" id="PVNL01000118">
    <property type="protein sequence ID" value="PRQ00428.1"/>
    <property type="molecule type" value="Genomic_DNA"/>
</dbReference>
<sequence length="439" mass="46401">MAIAGCKDPYTEDPSTVECNPLEGGENEGGECPPPTEATAGDETDGLETGAGDTGGDSPNQMASDQCQHNPSGSGDIGIQYQCAGELHTSLDFSLEGKSCVDLLGAGWCEQSNYFHENAQPYAAAEVIACCGEFDYQNADKYKRYCAYDVYQQVCITLAERLQAGVNDGSFGVFAKKVAPIQVWIAQNYSACFDSLLANNSAELPQVVSHWTLGDFGDVHGVVLNITAPTKIDGVSLPNDESEWISCTNAQGNNDQIFEDGHTPNGGVFVGVDLAVPLDADLVGPSILGGAVTASASFDAACGPRGCPAAAFSYDANGTEFTMEEFDVFDDDGVVITNGFASLVAERVQVRLWGQAPGYEVIDPATGRVLGYEVPAGAAHFVVAGVNAQGSNRFMASNSTDIWITKDHGSWGLDSFDVEFEDGSGNAWVITFGDSRWDD</sequence>
<comment type="caution">
    <text evidence="2">The sequence shown here is derived from an EMBL/GenBank/DDBJ whole genome shotgun (WGS) entry which is preliminary data.</text>
</comment>
<name>A0A2S9Y5Q5_9BACT</name>
<accession>A0A2S9Y5Q5</accession>
<dbReference type="RefSeq" id="WP_106092784.1">
    <property type="nucleotide sequence ID" value="NZ_PVNL01000118.1"/>
</dbReference>
<evidence type="ECO:0000313" key="3">
    <source>
        <dbReference type="Proteomes" id="UP000238823"/>
    </source>
</evidence>
<dbReference type="AlphaFoldDB" id="A0A2S9Y5Q5"/>
<evidence type="ECO:0000256" key="1">
    <source>
        <dbReference type="SAM" id="MobiDB-lite"/>
    </source>
</evidence>
<proteinExistence type="predicted"/>